<evidence type="ECO:0000313" key="2">
    <source>
        <dbReference type="EMBL" id="CAD1546478.1"/>
    </source>
</evidence>
<gene>
    <name evidence="2" type="ORF">BBRV_LOCUS41676</name>
</gene>
<proteinExistence type="predicted"/>
<protein>
    <submittedName>
        <fullName evidence="2">Uncharacterized protein</fullName>
    </submittedName>
</protein>
<sequence length="145" mass="16956">MERMKHFHDLARKYIKHAFLKQAEHYNKNRSGKGYAIGDWVLRKHRTLSQAAKFFSAKLAPKYDGLYLINEVISPVLYDLEDPNGIRHQKIDIDDLRPYHSFFVPEFTEESPATPNDEEDEPIRALRIPRTDSGSPPFNLTRTEE</sequence>
<organism evidence="2">
    <name type="scientific">Bracon brevicornis</name>
    <dbReference type="NCBI Taxonomy" id="1563983"/>
    <lineage>
        <taxon>Eukaryota</taxon>
        <taxon>Metazoa</taxon>
        <taxon>Ecdysozoa</taxon>
        <taxon>Arthropoda</taxon>
        <taxon>Hexapoda</taxon>
        <taxon>Insecta</taxon>
        <taxon>Pterygota</taxon>
        <taxon>Neoptera</taxon>
        <taxon>Endopterygota</taxon>
        <taxon>Hymenoptera</taxon>
        <taxon>Apocrita</taxon>
        <taxon>Ichneumonoidea</taxon>
        <taxon>Braconidae</taxon>
        <taxon>Braconinae</taxon>
        <taxon>Bracon</taxon>
    </lineage>
</organism>
<dbReference type="AlphaFoldDB" id="A0A6V7J882"/>
<feature type="compositionally biased region" description="Polar residues" evidence="1">
    <location>
        <begin position="132"/>
        <end position="145"/>
    </location>
</feature>
<evidence type="ECO:0000256" key="1">
    <source>
        <dbReference type="SAM" id="MobiDB-lite"/>
    </source>
</evidence>
<accession>A0A6V7J882</accession>
<name>A0A6V7J882_9HYME</name>
<dbReference type="EMBL" id="CADCXW020000012">
    <property type="protein sequence ID" value="CAD1546478.1"/>
    <property type="molecule type" value="Genomic_DNA"/>
</dbReference>
<reference evidence="2" key="1">
    <citation type="submission" date="2020-07" db="EMBL/GenBank/DDBJ databases">
        <authorList>
            <person name="Ferguson B K."/>
        </authorList>
    </citation>
    <scope>NUCLEOTIDE SEQUENCE</scope>
    <source>
        <strain evidence="2">L06</strain>
    </source>
</reference>
<feature type="region of interest" description="Disordered" evidence="1">
    <location>
        <begin position="107"/>
        <end position="145"/>
    </location>
</feature>